<feature type="chain" id="PRO_5027093803" evidence="2">
    <location>
        <begin position="35"/>
        <end position="758"/>
    </location>
</feature>
<dbReference type="InterPro" id="IPR037066">
    <property type="entry name" value="Plug_dom_sf"/>
</dbReference>
<dbReference type="Proteomes" id="UP000473531">
    <property type="component" value="Unassembled WGS sequence"/>
</dbReference>
<proteinExistence type="predicted"/>
<reference evidence="4 5" key="1">
    <citation type="submission" date="2019-12" db="EMBL/GenBank/DDBJ databases">
        <title>Genomic-based taxomic classification of the family Erythrobacteraceae.</title>
        <authorList>
            <person name="Xu L."/>
        </authorList>
    </citation>
    <scope>NUCLEOTIDE SEQUENCE [LARGE SCALE GENOMIC DNA]</scope>
    <source>
        <strain evidence="4 5">KCTC 52259</strain>
    </source>
</reference>
<dbReference type="EMBL" id="WTYU01000001">
    <property type="protein sequence ID" value="MXP13362.1"/>
    <property type="molecule type" value="Genomic_DNA"/>
</dbReference>
<evidence type="ECO:0000256" key="2">
    <source>
        <dbReference type="SAM" id="SignalP"/>
    </source>
</evidence>
<feature type="domain" description="TonB-dependent receptor plug" evidence="3">
    <location>
        <begin position="101"/>
        <end position="184"/>
    </location>
</feature>
<organism evidence="4 5">
    <name type="scientific">Allopontixanthobacter confluentis</name>
    <dbReference type="NCBI Taxonomy" id="1849021"/>
    <lineage>
        <taxon>Bacteria</taxon>
        <taxon>Pseudomonadati</taxon>
        <taxon>Pseudomonadota</taxon>
        <taxon>Alphaproteobacteria</taxon>
        <taxon>Sphingomonadales</taxon>
        <taxon>Erythrobacteraceae</taxon>
        <taxon>Allopontixanthobacter</taxon>
    </lineage>
</organism>
<accession>A0A6L7GBA8</accession>
<keyword evidence="4" id="KW-0675">Receptor</keyword>
<dbReference type="OrthoDB" id="7622322at2"/>
<comment type="caution">
    <text evidence="4">The sequence shown here is derived from an EMBL/GenBank/DDBJ whole genome shotgun (WGS) entry which is preliminary data.</text>
</comment>
<protein>
    <submittedName>
        <fullName evidence="4">TonB-dependent receptor plug domain-containing protein</fullName>
    </submittedName>
</protein>
<dbReference type="Gene3D" id="2.170.130.10">
    <property type="entry name" value="TonB-dependent receptor, plug domain"/>
    <property type="match status" value="1"/>
</dbReference>
<dbReference type="Pfam" id="PF07715">
    <property type="entry name" value="Plug"/>
    <property type="match status" value="1"/>
</dbReference>
<evidence type="ECO:0000259" key="3">
    <source>
        <dbReference type="Pfam" id="PF07715"/>
    </source>
</evidence>
<name>A0A6L7GBA8_9SPHN</name>
<dbReference type="AlphaFoldDB" id="A0A6L7GBA8"/>
<sequence length="758" mass="81585">MPHNRLNLRPIAPSAAYGPVLIGCALMWSAAACANEAEMPGGIATAPATAPVTVPVTAPVGAEPVAGPVTGTPQPDANSNAVPVVGEMATTSTAAAGDAAGRGQVYTIADFARYAPRNALDMLDNVPGFTIQGGGGNGARGLGQANENVLINGSRLSSKSDSTRDQLSRITAANVVRIEIVDGTTLEIPGLSGQVANIVVQRGGLSGQFTWRGGYRPYNAKPQFYGGEASVSGGIGQLDYTFALANENSRFGADGPSFITDRNGILLERQDRQIDGRFDNPKLSTNLKYDLARNVTARINASYTRPNFRRNAEELIFLSDIAVQNNTVRRRSRGYEYEIGGDLEFPLGAGTLKLIALESFDRNDYTESVVRDFLDQGAIASSGDRFDQIGDEGERIVRAEYGWAMWGGDWQVSAEAAFNRLDNTALLYRLDSAGVFQEIPFPAGSGGVSEDRYESTISFSRVLTSKLALQTTLGAEYSKISQTGSAANARTFQRPKGSLSLAWKPEAGLDVTLAMRREVGQLSFGDFLARVFLDDGNANGANNELVPSQAWISSLEINKSFGIWGSSTLSAEQRWIEDFIDLVPLLGGGEARGNIASARRLMVEWNSTFNLDPLGVAGARLEVRAEINESSLRDPLTGETRAFPGRRDRGLDLKFRHDVPGSQWAYGSSLEYGRQTPVFRISEISRETDGPSFLSIFAEHKDVAGLTVTGRIGNLLGGRSQYDRTVFAGPRNTSSVLFAERRNLRIGPTFNINVSGNF</sequence>
<dbReference type="RefSeq" id="WP_160599481.1">
    <property type="nucleotide sequence ID" value="NZ_WTYU01000001.1"/>
</dbReference>
<dbReference type="InterPro" id="IPR012910">
    <property type="entry name" value="Plug_dom"/>
</dbReference>
<evidence type="ECO:0000313" key="5">
    <source>
        <dbReference type="Proteomes" id="UP000473531"/>
    </source>
</evidence>
<dbReference type="PANTHER" id="PTHR30069">
    <property type="entry name" value="TONB-DEPENDENT OUTER MEMBRANE RECEPTOR"/>
    <property type="match status" value="1"/>
</dbReference>
<evidence type="ECO:0000313" key="4">
    <source>
        <dbReference type="EMBL" id="MXP13362.1"/>
    </source>
</evidence>
<evidence type="ECO:0000256" key="1">
    <source>
        <dbReference type="ARBA" id="ARBA00022729"/>
    </source>
</evidence>
<keyword evidence="1 2" id="KW-0732">Signal</keyword>
<feature type="signal peptide" evidence="2">
    <location>
        <begin position="1"/>
        <end position="34"/>
    </location>
</feature>
<dbReference type="PROSITE" id="PS51257">
    <property type="entry name" value="PROKAR_LIPOPROTEIN"/>
    <property type="match status" value="1"/>
</dbReference>
<dbReference type="GO" id="GO:0015344">
    <property type="term" value="F:siderophore uptake transmembrane transporter activity"/>
    <property type="evidence" value="ECO:0007669"/>
    <property type="project" value="TreeGrafter"/>
</dbReference>
<dbReference type="InterPro" id="IPR039426">
    <property type="entry name" value="TonB-dep_rcpt-like"/>
</dbReference>
<dbReference type="PANTHER" id="PTHR30069:SF29">
    <property type="entry name" value="HEMOGLOBIN AND HEMOGLOBIN-HAPTOGLOBIN-BINDING PROTEIN 1-RELATED"/>
    <property type="match status" value="1"/>
</dbReference>
<gene>
    <name evidence="4" type="ORF">GRI44_01160</name>
</gene>
<keyword evidence="5" id="KW-1185">Reference proteome</keyword>
<dbReference type="SUPFAM" id="SSF56935">
    <property type="entry name" value="Porins"/>
    <property type="match status" value="1"/>
</dbReference>
<dbReference type="GO" id="GO:0044718">
    <property type="term" value="P:siderophore transmembrane transport"/>
    <property type="evidence" value="ECO:0007669"/>
    <property type="project" value="TreeGrafter"/>
</dbReference>